<keyword evidence="3 5" id="KW-1133">Transmembrane helix</keyword>
<comment type="caution">
    <text evidence="7">The sequence shown here is derived from an EMBL/GenBank/DDBJ whole genome shotgun (WGS) entry which is preliminary data.</text>
</comment>
<keyword evidence="2 5" id="KW-0812">Transmembrane</keyword>
<feature type="transmembrane region" description="Helical" evidence="5">
    <location>
        <begin position="371"/>
        <end position="402"/>
    </location>
</feature>
<dbReference type="GO" id="GO:0016020">
    <property type="term" value="C:membrane"/>
    <property type="evidence" value="ECO:0007669"/>
    <property type="project" value="UniProtKB-SubCell"/>
</dbReference>
<feature type="transmembrane region" description="Helical" evidence="5">
    <location>
        <begin position="249"/>
        <end position="266"/>
    </location>
</feature>
<comment type="subcellular location">
    <subcellularLocation>
        <location evidence="1">Membrane</location>
        <topology evidence="1">Multi-pass membrane protein</topology>
    </subcellularLocation>
</comment>
<evidence type="ECO:0000256" key="3">
    <source>
        <dbReference type="ARBA" id="ARBA00022989"/>
    </source>
</evidence>
<feature type="transmembrane region" description="Helical" evidence="5">
    <location>
        <begin position="340"/>
        <end position="359"/>
    </location>
</feature>
<dbReference type="InterPro" id="IPR051533">
    <property type="entry name" value="WaaL-like"/>
</dbReference>
<gene>
    <name evidence="7" type="ORF">GWI72_07225</name>
</gene>
<feature type="transmembrane region" description="Helical" evidence="5">
    <location>
        <begin position="105"/>
        <end position="122"/>
    </location>
</feature>
<dbReference type="PANTHER" id="PTHR37422:SF13">
    <property type="entry name" value="LIPOPOLYSACCHARIDE BIOSYNTHESIS PROTEIN PA4999-RELATED"/>
    <property type="match status" value="1"/>
</dbReference>
<evidence type="ECO:0000256" key="1">
    <source>
        <dbReference type="ARBA" id="ARBA00004141"/>
    </source>
</evidence>
<feature type="transmembrane region" description="Helical" evidence="5">
    <location>
        <begin position="47"/>
        <end position="69"/>
    </location>
</feature>
<reference evidence="7 8" key="1">
    <citation type="submission" date="2020-01" db="EMBL/GenBank/DDBJ databases">
        <authorList>
            <person name="Peng S.Y."/>
            <person name="Li J."/>
            <person name="Wang M."/>
            <person name="Wang L."/>
            <person name="Wang C.Q."/>
            <person name="Wang J.R."/>
        </authorList>
    </citation>
    <scope>NUCLEOTIDE SEQUENCE [LARGE SCALE GENOMIC DNA]</scope>
    <source>
        <strain evidence="7 8">XCT-53</strain>
    </source>
</reference>
<dbReference type="InterPro" id="IPR007016">
    <property type="entry name" value="O-antigen_ligase-rel_domated"/>
</dbReference>
<dbReference type="PANTHER" id="PTHR37422">
    <property type="entry name" value="TEICHURONIC ACID BIOSYNTHESIS PROTEIN TUAE"/>
    <property type="match status" value="1"/>
</dbReference>
<evidence type="ECO:0000256" key="5">
    <source>
        <dbReference type="SAM" id="Phobius"/>
    </source>
</evidence>
<feature type="transmembrane region" description="Helical" evidence="5">
    <location>
        <begin position="134"/>
        <end position="155"/>
    </location>
</feature>
<name>A0A7X5F3D8_9HYPH</name>
<dbReference type="RefSeq" id="WP_161708233.1">
    <property type="nucleotide sequence ID" value="NZ_JAABLQ010000001.1"/>
</dbReference>
<feature type="transmembrane region" description="Helical" evidence="5">
    <location>
        <begin position="175"/>
        <end position="193"/>
    </location>
</feature>
<organism evidence="7 8">
    <name type="scientific">Pannonibacter tanglangensis</name>
    <dbReference type="NCBI Taxonomy" id="2750084"/>
    <lineage>
        <taxon>Bacteria</taxon>
        <taxon>Pseudomonadati</taxon>
        <taxon>Pseudomonadota</taxon>
        <taxon>Alphaproteobacteria</taxon>
        <taxon>Hyphomicrobiales</taxon>
        <taxon>Stappiaceae</taxon>
        <taxon>Pannonibacter</taxon>
    </lineage>
</organism>
<sequence length="440" mass="48722">MEDRSLHGNIDAHRHAHRQRNEMLILAYILFGLLALELHFLSSGVNIGNLIILSAVCIVGLLGSINRGLPFNLTYRFRTHDYIFLIYIAYTALTAFWSISFGDTITGVVPVFGLFLLAILISKIDQSRLIRCTLMFAVVAAVLSLVMMVVVPDLAFQPKSSTGQEELRGVFKHQLRLGAFMCVAAGFLVLAVLNGALKDVFFKRWTLRILGIALIFLVLYLSRTRLYVAAAILSLVLTVGLSQKGGVRWLTFAVIAYGALILSQTYEDILTYLEQIGFDTSLTARTLIWTRALAAITDQVYWLGFGYDSFINSHFDYLFRGNYRPSHAHNSFIQAHFETGMIGLLLLLLLVTVQFKAVLAARRQKRNRYSYAMFLFFFNLFGSLIGLNYAGALSVMFGLFIICLAIETRPDPAAVLANGNAAGQSGHAGSAEASVAGRFA</sequence>
<protein>
    <recommendedName>
        <fullName evidence="6">O-antigen ligase-related domain-containing protein</fullName>
    </recommendedName>
</protein>
<keyword evidence="8" id="KW-1185">Reference proteome</keyword>
<feature type="transmembrane region" description="Helical" evidence="5">
    <location>
        <begin position="81"/>
        <end position="99"/>
    </location>
</feature>
<dbReference type="Pfam" id="PF04932">
    <property type="entry name" value="Wzy_C"/>
    <property type="match status" value="1"/>
</dbReference>
<evidence type="ECO:0000313" key="7">
    <source>
        <dbReference type="EMBL" id="NBN78055.1"/>
    </source>
</evidence>
<evidence type="ECO:0000256" key="4">
    <source>
        <dbReference type="ARBA" id="ARBA00023136"/>
    </source>
</evidence>
<dbReference type="EMBL" id="JAABLQ010000001">
    <property type="protein sequence ID" value="NBN78055.1"/>
    <property type="molecule type" value="Genomic_DNA"/>
</dbReference>
<accession>A0A7X5F3D8</accession>
<feature type="domain" description="O-antigen ligase-related" evidence="6">
    <location>
        <begin position="212"/>
        <end position="348"/>
    </location>
</feature>
<dbReference type="AlphaFoldDB" id="A0A7X5F3D8"/>
<keyword evidence="4 5" id="KW-0472">Membrane</keyword>
<evidence type="ECO:0000313" key="8">
    <source>
        <dbReference type="Proteomes" id="UP000586722"/>
    </source>
</evidence>
<dbReference type="Proteomes" id="UP000586722">
    <property type="component" value="Unassembled WGS sequence"/>
</dbReference>
<evidence type="ECO:0000256" key="2">
    <source>
        <dbReference type="ARBA" id="ARBA00022692"/>
    </source>
</evidence>
<evidence type="ECO:0000259" key="6">
    <source>
        <dbReference type="Pfam" id="PF04932"/>
    </source>
</evidence>
<feature type="transmembrane region" description="Helical" evidence="5">
    <location>
        <begin position="23"/>
        <end position="41"/>
    </location>
</feature>
<proteinExistence type="predicted"/>